<evidence type="ECO:0000256" key="1">
    <source>
        <dbReference type="ARBA" id="ARBA00022692"/>
    </source>
</evidence>
<keyword evidence="3 4" id="KW-0472">Membrane</keyword>
<dbReference type="InterPro" id="IPR010645">
    <property type="entry name" value="MFS_4"/>
</dbReference>
<dbReference type="Pfam" id="PF06779">
    <property type="entry name" value="MFS_4"/>
    <property type="match status" value="1"/>
</dbReference>
<sequence>MSMQQIAPGQPVAGEKKVSVVTMLTGMITLIVVMGMGRFSLTPQIPLMIADGHLSLSSAGVLAAMNYIGYLFGALHVSRIRTQHARYLKVGLLATALVTLLSGFTNAFALQCLFRFIAGIGGAWALIIVTSWTQMVLASHQAPRMSAAVFSGPGIGITLTGILAWLMSETHFHANQAWLVYGLVAFAGALLVWKALPQSLPTRQQTQQSEPVSRDLKCLLAAYTLAGFGYILPATFLSQMAHSLFAQGQLAAFFWPLFGLSAVAGVLLVIAFAARLNTRISLALTLLVQGLGVATVVLMPNAQGLLISTVITGLAFLSIMQLSMKMAREVSQGNLAKTVALLTSGYATGQLIGPLMSSLSVHFLGSLQPALLLAAAGLVVGGSVIYFGIRSR</sequence>
<evidence type="ECO:0000313" key="7">
    <source>
        <dbReference type="Proteomes" id="UP000193558"/>
    </source>
</evidence>
<feature type="transmembrane region" description="Helical" evidence="4">
    <location>
        <begin position="20"/>
        <end position="41"/>
    </location>
</feature>
<feature type="transmembrane region" description="Helical" evidence="4">
    <location>
        <begin position="253"/>
        <end position="273"/>
    </location>
</feature>
<feature type="transmembrane region" description="Helical" evidence="4">
    <location>
        <begin position="53"/>
        <end position="75"/>
    </location>
</feature>
<evidence type="ECO:0000256" key="4">
    <source>
        <dbReference type="SAM" id="Phobius"/>
    </source>
</evidence>
<keyword evidence="1 4" id="KW-0812">Transmembrane</keyword>
<gene>
    <name evidence="6" type="ORF">HA51_09965</name>
</gene>
<evidence type="ECO:0000313" key="6">
    <source>
        <dbReference type="EMBL" id="ORM69527.1"/>
    </source>
</evidence>
<comment type="caution">
    <text evidence="6">The sequence shown here is derived from an EMBL/GenBank/DDBJ whole genome shotgun (WGS) entry which is preliminary data.</text>
</comment>
<feature type="transmembrane region" description="Helical" evidence="4">
    <location>
        <begin position="305"/>
        <end position="327"/>
    </location>
</feature>
<dbReference type="InterPro" id="IPR036259">
    <property type="entry name" value="MFS_trans_sf"/>
</dbReference>
<feature type="transmembrane region" description="Helical" evidence="4">
    <location>
        <begin position="113"/>
        <end position="133"/>
    </location>
</feature>
<reference evidence="6 7" key="1">
    <citation type="journal article" date="2017" name="Antonie Van Leeuwenhoek">
        <title>Phylogenomic resolution of the bacterial genus Pantoea and its relationship with Erwinia and Tatumella.</title>
        <authorList>
            <person name="Palmer M."/>
            <person name="Steenkamp E.T."/>
            <person name="Coetzee M.P."/>
            <person name="Chan W.Y."/>
            <person name="van Zyl E."/>
            <person name="De Maayer P."/>
            <person name="Coutinho T.A."/>
            <person name="Blom J."/>
            <person name="Smits T.H."/>
            <person name="Duffy B."/>
            <person name="Venter S.N."/>
        </authorList>
    </citation>
    <scope>NUCLEOTIDE SEQUENCE [LARGE SCALE GENOMIC DNA]</scope>
    <source>
        <strain evidence="6 7">LMG 26275</strain>
    </source>
</reference>
<feature type="transmembrane region" description="Helical" evidence="4">
    <location>
        <begin position="339"/>
        <end position="364"/>
    </location>
</feature>
<keyword evidence="2 4" id="KW-1133">Transmembrane helix</keyword>
<dbReference type="GO" id="GO:0022857">
    <property type="term" value="F:transmembrane transporter activity"/>
    <property type="evidence" value="ECO:0007669"/>
    <property type="project" value="InterPro"/>
</dbReference>
<dbReference type="PANTHER" id="PTHR23537">
    <property type="match status" value="1"/>
</dbReference>
<evidence type="ECO:0000259" key="5">
    <source>
        <dbReference type="PROSITE" id="PS50850"/>
    </source>
</evidence>
<dbReference type="PROSITE" id="PS50850">
    <property type="entry name" value="MFS"/>
    <property type="match status" value="1"/>
</dbReference>
<dbReference type="EMBL" id="MLFR01000008">
    <property type="protein sequence ID" value="ORM69527.1"/>
    <property type="molecule type" value="Genomic_DNA"/>
</dbReference>
<evidence type="ECO:0000256" key="3">
    <source>
        <dbReference type="ARBA" id="ARBA00023136"/>
    </source>
</evidence>
<dbReference type="Gene3D" id="1.20.1250.20">
    <property type="entry name" value="MFS general substrate transporter like domains"/>
    <property type="match status" value="2"/>
</dbReference>
<dbReference type="AlphaFoldDB" id="A0A1X1CYV4"/>
<accession>A0A1X1CYV4</accession>
<proteinExistence type="predicted"/>
<dbReference type="PANTHER" id="PTHR23537:SF1">
    <property type="entry name" value="SUGAR TRANSPORTER"/>
    <property type="match status" value="1"/>
</dbReference>
<feature type="transmembrane region" description="Helical" evidence="4">
    <location>
        <begin position="87"/>
        <end position="107"/>
    </location>
</feature>
<name>A0A1X1CYV4_9GAMM</name>
<dbReference type="InterPro" id="IPR020846">
    <property type="entry name" value="MFS_dom"/>
</dbReference>
<dbReference type="GO" id="GO:0005886">
    <property type="term" value="C:plasma membrane"/>
    <property type="evidence" value="ECO:0007669"/>
    <property type="project" value="TreeGrafter"/>
</dbReference>
<feature type="transmembrane region" description="Helical" evidence="4">
    <location>
        <begin position="218"/>
        <end position="241"/>
    </location>
</feature>
<feature type="transmembrane region" description="Helical" evidence="4">
    <location>
        <begin position="370"/>
        <end position="389"/>
    </location>
</feature>
<feature type="transmembrane region" description="Helical" evidence="4">
    <location>
        <begin position="280"/>
        <end position="299"/>
    </location>
</feature>
<dbReference type="SUPFAM" id="SSF103473">
    <property type="entry name" value="MFS general substrate transporter"/>
    <property type="match status" value="1"/>
</dbReference>
<feature type="domain" description="Major facilitator superfamily (MFS) profile" evidence="5">
    <location>
        <begin position="215"/>
        <end position="392"/>
    </location>
</feature>
<organism evidence="6 7">
    <name type="scientific">Pantoea rwandensis</name>
    <dbReference type="NCBI Taxonomy" id="1076550"/>
    <lineage>
        <taxon>Bacteria</taxon>
        <taxon>Pseudomonadati</taxon>
        <taxon>Pseudomonadota</taxon>
        <taxon>Gammaproteobacteria</taxon>
        <taxon>Enterobacterales</taxon>
        <taxon>Erwiniaceae</taxon>
        <taxon>Pantoea</taxon>
    </lineage>
</organism>
<protein>
    <submittedName>
        <fullName evidence="6">MFS superfamily transporter</fullName>
    </submittedName>
</protein>
<feature type="transmembrane region" description="Helical" evidence="4">
    <location>
        <begin position="178"/>
        <end position="197"/>
    </location>
</feature>
<dbReference type="Proteomes" id="UP000193558">
    <property type="component" value="Unassembled WGS sequence"/>
</dbReference>
<evidence type="ECO:0000256" key="2">
    <source>
        <dbReference type="ARBA" id="ARBA00022989"/>
    </source>
</evidence>
<feature type="transmembrane region" description="Helical" evidence="4">
    <location>
        <begin position="145"/>
        <end position="166"/>
    </location>
</feature>